<feature type="chain" id="PRO_5002059793" evidence="2">
    <location>
        <begin position="23"/>
        <end position="79"/>
    </location>
</feature>
<reference evidence="3" key="1">
    <citation type="submission" date="2014-09" db="EMBL/GenBank/DDBJ databases">
        <authorList>
            <person name="Magalhaes I.L.F."/>
            <person name="Oliveira U."/>
            <person name="Santos F.R."/>
            <person name="Vidigal T.H.D.A."/>
            <person name="Brescovit A.D."/>
            <person name="Santos A.J."/>
        </authorList>
    </citation>
    <scope>NUCLEOTIDE SEQUENCE</scope>
    <source>
        <tissue evidence="3">Shoot tissue taken approximately 20 cm above the soil surface</tissue>
    </source>
</reference>
<proteinExistence type="predicted"/>
<accession>A0A0A8YT88</accession>
<feature type="signal peptide" evidence="2">
    <location>
        <begin position="1"/>
        <end position="22"/>
    </location>
</feature>
<dbReference type="EMBL" id="GBRH01268114">
    <property type="protein sequence ID" value="JAD29781.1"/>
    <property type="molecule type" value="Transcribed_RNA"/>
</dbReference>
<sequence>MASIHSFLSSVSSLLAISISSSSSILGRSSFRMPSLLHEAKEKHINDMNYNDRTGKGCTAKCKPKGPHDSSVLPSSGLT</sequence>
<evidence type="ECO:0000256" key="1">
    <source>
        <dbReference type="SAM" id="MobiDB-lite"/>
    </source>
</evidence>
<dbReference type="AlphaFoldDB" id="A0A0A8YT88"/>
<organism evidence="3">
    <name type="scientific">Arundo donax</name>
    <name type="common">Giant reed</name>
    <name type="synonym">Donax arundinaceus</name>
    <dbReference type="NCBI Taxonomy" id="35708"/>
    <lineage>
        <taxon>Eukaryota</taxon>
        <taxon>Viridiplantae</taxon>
        <taxon>Streptophyta</taxon>
        <taxon>Embryophyta</taxon>
        <taxon>Tracheophyta</taxon>
        <taxon>Spermatophyta</taxon>
        <taxon>Magnoliopsida</taxon>
        <taxon>Liliopsida</taxon>
        <taxon>Poales</taxon>
        <taxon>Poaceae</taxon>
        <taxon>PACMAD clade</taxon>
        <taxon>Arundinoideae</taxon>
        <taxon>Arundineae</taxon>
        <taxon>Arundo</taxon>
    </lineage>
</organism>
<protein>
    <submittedName>
        <fullName evidence="3">Uncharacterized protein</fullName>
    </submittedName>
</protein>
<evidence type="ECO:0000256" key="2">
    <source>
        <dbReference type="SAM" id="SignalP"/>
    </source>
</evidence>
<feature type="region of interest" description="Disordered" evidence="1">
    <location>
        <begin position="47"/>
        <end position="79"/>
    </location>
</feature>
<keyword evidence="2" id="KW-0732">Signal</keyword>
<evidence type="ECO:0000313" key="3">
    <source>
        <dbReference type="EMBL" id="JAD29781.1"/>
    </source>
</evidence>
<name>A0A0A8YT88_ARUDO</name>
<reference evidence="3" key="2">
    <citation type="journal article" date="2015" name="Data Brief">
        <title>Shoot transcriptome of the giant reed, Arundo donax.</title>
        <authorList>
            <person name="Barrero R.A."/>
            <person name="Guerrero F.D."/>
            <person name="Moolhuijzen P."/>
            <person name="Goolsby J.A."/>
            <person name="Tidwell J."/>
            <person name="Bellgard S.E."/>
            <person name="Bellgard M.I."/>
        </authorList>
    </citation>
    <scope>NUCLEOTIDE SEQUENCE</scope>
    <source>
        <tissue evidence="3">Shoot tissue taken approximately 20 cm above the soil surface</tissue>
    </source>
</reference>